<comment type="caution">
    <text evidence="2">The sequence shown here is derived from an EMBL/GenBank/DDBJ whole genome shotgun (WGS) entry which is preliminary data.</text>
</comment>
<evidence type="ECO:0000256" key="1">
    <source>
        <dbReference type="SAM" id="Phobius"/>
    </source>
</evidence>
<reference evidence="2" key="1">
    <citation type="submission" date="2019-08" db="EMBL/GenBank/DDBJ databases">
        <authorList>
            <person name="Kucharzyk K."/>
            <person name="Murdoch R.W."/>
            <person name="Higgins S."/>
            <person name="Loffler F."/>
        </authorList>
    </citation>
    <scope>NUCLEOTIDE SEQUENCE</scope>
</reference>
<dbReference type="EMBL" id="VSSQ01146263">
    <property type="protein sequence ID" value="MPN64825.1"/>
    <property type="molecule type" value="Genomic_DNA"/>
</dbReference>
<keyword evidence="1" id="KW-0472">Membrane</keyword>
<evidence type="ECO:0000313" key="2">
    <source>
        <dbReference type="EMBL" id="MPN64825.1"/>
    </source>
</evidence>
<name>A0A645JME6_9ZZZZ</name>
<sequence length="98" mass="10137">MGAAVAGIVMGGAVSVCSLGCNPGIFIILGVAVLQGYTLWMFGLLFAYAVGFSLPLAALMLGVSFGKSFIRLGKAESAIRLVAGVVLIGVGFYFFYTF</sequence>
<accession>A0A645JME6</accession>
<dbReference type="AlphaFoldDB" id="A0A645JME6"/>
<keyword evidence="1" id="KW-1133">Transmembrane helix</keyword>
<feature type="transmembrane region" description="Helical" evidence="1">
    <location>
        <begin position="12"/>
        <end position="34"/>
    </location>
</feature>
<protein>
    <recommendedName>
        <fullName evidence="3">Cytochrome C biogenesis protein transmembrane domain-containing protein</fullName>
    </recommendedName>
</protein>
<feature type="transmembrane region" description="Helical" evidence="1">
    <location>
        <begin position="78"/>
        <end position="96"/>
    </location>
</feature>
<keyword evidence="1" id="KW-0812">Transmembrane</keyword>
<organism evidence="2">
    <name type="scientific">bioreactor metagenome</name>
    <dbReference type="NCBI Taxonomy" id="1076179"/>
    <lineage>
        <taxon>unclassified sequences</taxon>
        <taxon>metagenomes</taxon>
        <taxon>ecological metagenomes</taxon>
    </lineage>
</organism>
<proteinExistence type="predicted"/>
<evidence type="ECO:0008006" key="3">
    <source>
        <dbReference type="Google" id="ProtNLM"/>
    </source>
</evidence>
<gene>
    <name evidence="2" type="ORF">SDC9_212602</name>
</gene>
<feature type="transmembrane region" description="Helical" evidence="1">
    <location>
        <begin position="40"/>
        <end position="66"/>
    </location>
</feature>